<protein>
    <submittedName>
        <fullName evidence="3">Uncharacterized protein</fullName>
    </submittedName>
</protein>
<dbReference type="KEGG" id="nod:FOH10_29375"/>
<evidence type="ECO:0000256" key="1">
    <source>
        <dbReference type="SAM" id="MobiDB-lite"/>
    </source>
</evidence>
<dbReference type="GeneID" id="80336471"/>
<dbReference type="Proteomes" id="UP000317039">
    <property type="component" value="Chromosome"/>
</dbReference>
<keyword evidence="2" id="KW-1133">Transmembrane helix</keyword>
<evidence type="ECO:0000313" key="3">
    <source>
        <dbReference type="EMBL" id="QDP82233.1"/>
    </source>
</evidence>
<dbReference type="AlphaFoldDB" id="A0A516NTL0"/>
<keyword evidence="2" id="KW-0812">Transmembrane</keyword>
<name>A0A516NTL0_9NOCA</name>
<feature type="region of interest" description="Disordered" evidence="1">
    <location>
        <begin position="47"/>
        <end position="114"/>
    </location>
</feature>
<feature type="transmembrane region" description="Helical" evidence="2">
    <location>
        <begin position="20"/>
        <end position="41"/>
    </location>
</feature>
<sequence>MFGFVKLGFDLLIGDLKWFAIGGLVLLMIAAFAWDAISTAISRLMGTSRKPPEHAEPQQQPSPSRRTARTRDRRAARDAERRAALRAKHADSSPVHADQSTEIPDEIADVRNCR</sequence>
<keyword evidence="2" id="KW-0472">Membrane</keyword>
<reference evidence="3 4" key="1">
    <citation type="submission" date="2019-07" db="EMBL/GenBank/DDBJ databases">
        <title>Complete Genome Sequence and Methylome Analysis of Nocardia otitidis-caviarum NEB252.</title>
        <authorList>
            <person name="Fomenkov A."/>
            <person name="Anton B.P."/>
            <person name="Vincze T."/>
            <person name="Roberts R.J."/>
        </authorList>
    </citation>
    <scope>NUCLEOTIDE SEQUENCE [LARGE SCALE GENOMIC DNA]</scope>
    <source>
        <strain evidence="3 4">NEB252</strain>
    </source>
</reference>
<proteinExistence type="predicted"/>
<dbReference type="EMBL" id="CP041695">
    <property type="protein sequence ID" value="QDP82233.1"/>
    <property type="molecule type" value="Genomic_DNA"/>
</dbReference>
<feature type="compositionally biased region" description="Basic and acidic residues" evidence="1">
    <location>
        <begin position="69"/>
        <end position="91"/>
    </location>
</feature>
<evidence type="ECO:0000313" key="4">
    <source>
        <dbReference type="Proteomes" id="UP000317039"/>
    </source>
</evidence>
<accession>A0A516NTL0</accession>
<organism evidence="3 4">
    <name type="scientific">Nocardia otitidiscaviarum</name>
    <dbReference type="NCBI Taxonomy" id="1823"/>
    <lineage>
        <taxon>Bacteria</taxon>
        <taxon>Bacillati</taxon>
        <taxon>Actinomycetota</taxon>
        <taxon>Actinomycetes</taxon>
        <taxon>Mycobacteriales</taxon>
        <taxon>Nocardiaceae</taxon>
        <taxon>Nocardia</taxon>
    </lineage>
</organism>
<evidence type="ECO:0000256" key="2">
    <source>
        <dbReference type="SAM" id="Phobius"/>
    </source>
</evidence>
<dbReference type="RefSeq" id="WP_143983107.1">
    <property type="nucleotide sequence ID" value="NZ_CP041695.1"/>
</dbReference>
<gene>
    <name evidence="3" type="ORF">FOH10_29375</name>
</gene>